<evidence type="ECO:0000313" key="2">
    <source>
        <dbReference type="EMBL" id="CAL4786495.1"/>
    </source>
</evidence>
<keyword evidence="3" id="KW-1185">Reference proteome</keyword>
<gene>
    <name evidence="1" type="ORF">C1SCF055_LOCUS25416</name>
</gene>
<dbReference type="EMBL" id="CAMXCT010002591">
    <property type="protein sequence ID" value="CAI3999183.1"/>
    <property type="molecule type" value="Genomic_DNA"/>
</dbReference>
<evidence type="ECO:0000313" key="3">
    <source>
        <dbReference type="Proteomes" id="UP001152797"/>
    </source>
</evidence>
<proteinExistence type="predicted"/>
<protein>
    <submittedName>
        <fullName evidence="1">Uncharacterized protein</fullName>
    </submittedName>
</protein>
<evidence type="ECO:0000313" key="1">
    <source>
        <dbReference type="EMBL" id="CAI3999183.1"/>
    </source>
</evidence>
<organism evidence="1">
    <name type="scientific">Cladocopium goreaui</name>
    <dbReference type="NCBI Taxonomy" id="2562237"/>
    <lineage>
        <taxon>Eukaryota</taxon>
        <taxon>Sar</taxon>
        <taxon>Alveolata</taxon>
        <taxon>Dinophyceae</taxon>
        <taxon>Suessiales</taxon>
        <taxon>Symbiodiniaceae</taxon>
        <taxon>Cladocopium</taxon>
    </lineage>
</organism>
<sequence length="455" mass="49214">MMRRIKREAALLQAVSSDNAAEVSLAMGIPEAGGTASEDVAKEQQELLALKVKPTFNDPKDASAFFHSIASYGMEFGLNENITQLARRNDKTQAFQLLLTLEKQLGLAPPRDLDLEAALLAAVAKNQGEEIKKLLQSEAGQAVLQLQVKETFNDPAELTAFYHSVATFGLKFQLGDSLYDLAVRNERPAAAQSLASTTETPAAVEAPLEVLVMNTLNGQELCRVSASNTWTILQLAQDVASKVPTPGCRVFLLGGAALTTGTALGDLLEKEGAPSLELSSLVRSNVEGIYSAKVQPDDEMDGPLLGGPGGRLAGGLAGRRLRRRPRDMQLELKMDGNAIFEFSERPIDRGHCAPPSGGYLLSGTGMWSFEGPGVKVRITDAQTGHFMRCIPSLDRTSDMTPFSLTFSMVKEDQMDLVEFADEKAADGFSRRPRCPLGTAFLKQPEGERGRLVNFR</sequence>
<dbReference type="EMBL" id="CAMXCT030002591">
    <property type="protein sequence ID" value="CAL4786495.1"/>
    <property type="molecule type" value="Genomic_DNA"/>
</dbReference>
<reference evidence="1" key="1">
    <citation type="submission" date="2022-10" db="EMBL/GenBank/DDBJ databases">
        <authorList>
            <person name="Chen Y."/>
            <person name="Dougan E. K."/>
            <person name="Chan C."/>
            <person name="Rhodes N."/>
            <person name="Thang M."/>
        </authorList>
    </citation>
    <scope>NUCLEOTIDE SEQUENCE</scope>
</reference>
<accession>A0A9P1G3X9</accession>
<dbReference type="OrthoDB" id="263283at2759"/>
<dbReference type="AlphaFoldDB" id="A0A9P1G3X9"/>
<name>A0A9P1G3X9_9DINO</name>
<dbReference type="Proteomes" id="UP001152797">
    <property type="component" value="Unassembled WGS sequence"/>
</dbReference>
<dbReference type="EMBL" id="CAMXCT020002591">
    <property type="protein sequence ID" value="CAL1152558.1"/>
    <property type="molecule type" value="Genomic_DNA"/>
</dbReference>
<reference evidence="2 3" key="2">
    <citation type="submission" date="2024-05" db="EMBL/GenBank/DDBJ databases">
        <authorList>
            <person name="Chen Y."/>
            <person name="Shah S."/>
            <person name="Dougan E. K."/>
            <person name="Thang M."/>
            <person name="Chan C."/>
        </authorList>
    </citation>
    <scope>NUCLEOTIDE SEQUENCE [LARGE SCALE GENOMIC DNA]</scope>
</reference>
<comment type="caution">
    <text evidence="1">The sequence shown here is derived from an EMBL/GenBank/DDBJ whole genome shotgun (WGS) entry which is preliminary data.</text>
</comment>